<dbReference type="CDD" id="cd00093">
    <property type="entry name" value="HTH_XRE"/>
    <property type="match status" value="1"/>
</dbReference>
<dbReference type="InterPro" id="IPR001387">
    <property type="entry name" value="Cro/C1-type_HTH"/>
</dbReference>
<dbReference type="GO" id="GO:0003677">
    <property type="term" value="F:DNA binding"/>
    <property type="evidence" value="ECO:0007669"/>
    <property type="project" value="InterPro"/>
</dbReference>
<keyword evidence="3" id="KW-1185">Reference proteome</keyword>
<feature type="domain" description="HTH cro/C1-type" evidence="1">
    <location>
        <begin position="7"/>
        <end position="60"/>
    </location>
</feature>
<evidence type="ECO:0000313" key="3">
    <source>
        <dbReference type="Proteomes" id="UP000094469"/>
    </source>
</evidence>
<proteinExistence type="predicted"/>
<dbReference type="SUPFAM" id="SSF48452">
    <property type="entry name" value="TPR-like"/>
    <property type="match status" value="1"/>
</dbReference>
<dbReference type="SUPFAM" id="SSF47413">
    <property type="entry name" value="lambda repressor-like DNA-binding domains"/>
    <property type="match status" value="1"/>
</dbReference>
<dbReference type="InterPro" id="IPR053163">
    <property type="entry name" value="HTH-type_regulator_Rgg"/>
</dbReference>
<dbReference type="InterPro" id="IPR011990">
    <property type="entry name" value="TPR-like_helical_dom_sf"/>
</dbReference>
<comment type="caution">
    <text evidence="2">The sequence shown here is derived from an EMBL/GenBank/DDBJ whole genome shotgun (WGS) entry which is preliminary data.</text>
</comment>
<dbReference type="Gene3D" id="1.25.40.10">
    <property type="entry name" value="Tetratricopeptide repeat domain"/>
    <property type="match status" value="1"/>
</dbReference>
<dbReference type="InterPro" id="IPR010057">
    <property type="entry name" value="Transcription_activator_Rgg_C"/>
</dbReference>
<name>A0A1E5HBF7_9ENTE</name>
<dbReference type="Proteomes" id="UP000094469">
    <property type="component" value="Unassembled WGS sequence"/>
</dbReference>
<accession>A0A1E5HBF7</accession>
<dbReference type="AlphaFoldDB" id="A0A1E5HBF7"/>
<dbReference type="SMART" id="SM00530">
    <property type="entry name" value="HTH_XRE"/>
    <property type="match status" value="1"/>
</dbReference>
<reference evidence="3" key="1">
    <citation type="submission" date="2016-09" db="EMBL/GenBank/DDBJ databases">
        <authorList>
            <person name="Gulvik C.A."/>
        </authorList>
    </citation>
    <scope>NUCLEOTIDE SEQUENCE [LARGE SCALE GENOMIC DNA]</scope>
    <source>
        <strain evidence="3">LMG 26676</strain>
    </source>
</reference>
<dbReference type="STRING" id="1131292.BCR24_03850"/>
<dbReference type="PROSITE" id="PS50943">
    <property type="entry name" value="HTH_CROC1"/>
    <property type="match status" value="1"/>
</dbReference>
<organism evidence="2 3">
    <name type="scientific">Enterococcus ureilyticus</name>
    <dbReference type="NCBI Taxonomy" id="1131292"/>
    <lineage>
        <taxon>Bacteria</taxon>
        <taxon>Bacillati</taxon>
        <taxon>Bacillota</taxon>
        <taxon>Bacilli</taxon>
        <taxon>Lactobacillales</taxon>
        <taxon>Enterococcaceae</taxon>
        <taxon>Enterococcus</taxon>
    </lineage>
</organism>
<dbReference type="EMBL" id="MIKC01000023">
    <property type="protein sequence ID" value="OEG22274.1"/>
    <property type="molecule type" value="Genomic_DNA"/>
</dbReference>
<evidence type="ECO:0000259" key="1">
    <source>
        <dbReference type="PROSITE" id="PS50943"/>
    </source>
</evidence>
<dbReference type="Pfam" id="PF21259">
    <property type="entry name" value="Rgg_C"/>
    <property type="match status" value="1"/>
</dbReference>
<dbReference type="NCBIfam" id="TIGR01716">
    <property type="entry name" value="RGG_Cterm"/>
    <property type="match status" value="1"/>
</dbReference>
<dbReference type="RefSeq" id="WP_069640383.1">
    <property type="nucleotide sequence ID" value="NZ_JAFBEZ010000009.1"/>
</dbReference>
<dbReference type="InterPro" id="IPR010982">
    <property type="entry name" value="Lambda_DNA-bd_dom_sf"/>
</dbReference>
<dbReference type="Pfam" id="PF01381">
    <property type="entry name" value="HTH_3"/>
    <property type="match status" value="1"/>
</dbReference>
<protein>
    <recommendedName>
        <fullName evidence="1">HTH cro/C1-type domain-containing protein</fullName>
    </recommendedName>
</protein>
<evidence type="ECO:0000313" key="2">
    <source>
        <dbReference type="EMBL" id="OEG22274.1"/>
    </source>
</evidence>
<gene>
    <name evidence="2" type="ORF">BCR24_03850</name>
</gene>
<sequence length="278" mass="33258">MHFGQTIKQIRLSRSLSQEELCQGIMSRSNLSRFENQRFIPSFDKVLKLLERLTVTLDEFMYINRDFLPSRYEHYYLKLIQAENYKNKSMLLEVTKQISENKQESTEFYELFLLSQLALLENGLTAGLTVEDVALYIRPRLFDLENWLFFDFRCLNNFLNVFEIEEAVFLYDRAIKEFSKYDGFTKENNVKIHLSLNMGQRMMEARQPEKAVSYFEKAKQYANQKNKLYQEIMSDLFIEKILLEKDSIYRNRTYTELLDLMTELGYKSWVQSLTSYTS</sequence>
<dbReference type="PANTHER" id="PTHR37038">
    <property type="entry name" value="TRANSCRIPTIONAL REGULATOR-RELATED"/>
    <property type="match status" value="1"/>
</dbReference>